<name>A0A839UGG5_9GAMM</name>
<evidence type="ECO:0000313" key="9">
    <source>
        <dbReference type="EMBL" id="MBB3166982.1"/>
    </source>
</evidence>
<evidence type="ECO:0000256" key="6">
    <source>
        <dbReference type="ARBA" id="ARBA00023136"/>
    </source>
</evidence>
<feature type="transmembrane region" description="Helical" evidence="7">
    <location>
        <begin position="312"/>
        <end position="335"/>
    </location>
</feature>
<dbReference type="InterPro" id="IPR036259">
    <property type="entry name" value="MFS_trans_sf"/>
</dbReference>
<organism evidence="9 10">
    <name type="scientific">Simiduia aestuariiviva</name>
    <dbReference type="NCBI Taxonomy" id="1510459"/>
    <lineage>
        <taxon>Bacteria</taxon>
        <taxon>Pseudomonadati</taxon>
        <taxon>Pseudomonadota</taxon>
        <taxon>Gammaproteobacteria</taxon>
        <taxon>Cellvibrionales</taxon>
        <taxon>Cellvibrionaceae</taxon>
        <taxon>Simiduia</taxon>
    </lineage>
</organism>
<keyword evidence="5 7" id="KW-1133">Transmembrane helix</keyword>
<evidence type="ECO:0000256" key="2">
    <source>
        <dbReference type="ARBA" id="ARBA00008335"/>
    </source>
</evidence>
<feature type="transmembrane region" description="Helical" evidence="7">
    <location>
        <begin position="277"/>
        <end position="297"/>
    </location>
</feature>
<dbReference type="AlphaFoldDB" id="A0A839UGG5"/>
<dbReference type="EMBL" id="JACHXZ010000001">
    <property type="protein sequence ID" value="MBB3166982.1"/>
    <property type="molecule type" value="Genomic_DNA"/>
</dbReference>
<evidence type="ECO:0000256" key="3">
    <source>
        <dbReference type="ARBA" id="ARBA00022448"/>
    </source>
</evidence>
<keyword evidence="6 7" id="KW-0472">Membrane</keyword>
<feature type="transmembrane region" description="Helical" evidence="7">
    <location>
        <begin position="96"/>
        <end position="118"/>
    </location>
</feature>
<dbReference type="Proteomes" id="UP000559987">
    <property type="component" value="Unassembled WGS sequence"/>
</dbReference>
<feature type="transmembrane region" description="Helical" evidence="7">
    <location>
        <begin position="163"/>
        <end position="181"/>
    </location>
</feature>
<feature type="transmembrane region" description="Helical" evidence="7">
    <location>
        <begin position="347"/>
        <end position="366"/>
    </location>
</feature>
<proteinExistence type="inferred from homology"/>
<dbReference type="PANTHER" id="PTHR23514:SF3">
    <property type="entry name" value="BYPASS OF STOP CODON PROTEIN 6"/>
    <property type="match status" value="1"/>
</dbReference>
<protein>
    <submittedName>
        <fullName evidence="9">Fucose permease</fullName>
    </submittedName>
</protein>
<feature type="transmembrane region" description="Helical" evidence="7">
    <location>
        <begin position="202"/>
        <end position="224"/>
    </location>
</feature>
<dbReference type="GO" id="GO:0016020">
    <property type="term" value="C:membrane"/>
    <property type="evidence" value="ECO:0007669"/>
    <property type="project" value="TreeGrafter"/>
</dbReference>
<evidence type="ECO:0000259" key="8">
    <source>
        <dbReference type="PROSITE" id="PS50850"/>
    </source>
</evidence>
<feature type="transmembrane region" description="Helical" evidence="7">
    <location>
        <begin position="47"/>
        <end position="65"/>
    </location>
</feature>
<reference evidence="9 10" key="1">
    <citation type="submission" date="2020-08" db="EMBL/GenBank/DDBJ databases">
        <title>Genomic Encyclopedia of Type Strains, Phase III (KMG-III): the genomes of soil and plant-associated and newly described type strains.</title>
        <authorList>
            <person name="Whitman W."/>
        </authorList>
    </citation>
    <scope>NUCLEOTIDE SEQUENCE [LARGE SCALE GENOMIC DNA]</scope>
    <source>
        <strain evidence="9 10">CECT 8571</strain>
    </source>
</reference>
<comment type="subcellular location">
    <subcellularLocation>
        <location evidence="1">Endomembrane system</location>
        <topology evidence="1">Multi-pass membrane protein</topology>
    </subcellularLocation>
</comment>
<sequence length="417" mass="45108">MTRIWLFLTYIIFAILLNSVGTVILQVQNSFSVVPSEAAVLEAYKDLSIALTSFLIASFLARLGYRRSVMLALAAMAVTCLAVPALPHFWMTKVLFLMTGISFAVIKVAVFSSLGLIAKDQKAHVSTMNYLEAFFMFGVMGGYFIFSAFVSPQDPGDLQWLNVYYLLAGLCALALVLTMFVDLDESELRHSAKPLTKEFSGMISLSFQPLVVVFVMSVFLYVLVEQAIMSWLPSYNSQVLNLTPALGIQMASILAASTAMGRLLAGWVFRKYHWYPVLNTALVLAGVLILLALPLAAGTSSEPIAAWSQAPVAAYVFPMIGLCLAPVYPAINSVVLSALPVRQHAPMSGLIVVFSALGGTLGSLITGRLFEWVGGAQAFYGALLPLAAILLALYGLRHYVDANVSQQRRADHSGAAL</sequence>
<dbReference type="PROSITE" id="PS50850">
    <property type="entry name" value="MFS"/>
    <property type="match status" value="1"/>
</dbReference>
<dbReference type="RefSeq" id="WP_183907332.1">
    <property type="nucleotide sequence ID" value="NZ_JACHXZ010000001.1"/>
</dbReference>
<keyword evidence="4 7" id="KW-0812">Transmembrane</keyword>
<evidence type="ECO:0000256" key="1">
    <source>
        <dbReference type="ARBA" id="ARBA00004127"/>
    </source>
</evidence>
<dbReference type="Pfam" id="PF07690">
    <property type="entry name" value="MFS_1"/>
    <property type="match status" value="1"/>
</dbReference>
<dbReference type="GO" id="GO:0022857">
    <property type="term" value="F:transmembrane transporter activity"/>
    <property type="evidence" value="ECO:0007669"/>
    <property type="project" value="InterPro"/>
</dbReference>
<feature type="domain" description="Major facilitator superfamily (MFS) profile" evidence="8">
    <location>
        <begin position="2"/>
        <end position="400"/>
    </location>
</feature>
<dbReference type="SUPFAM" id="SSF103473">
    <property type="entry name" value="MFS general substrate transporter"/>
    <property type="match status" value="1"/>
</dbReference>
<dbReference type="Gene3D" id="1.20.1250.20">
    <property type="entry name" value="MFS general substrate transporter like domains"/>
    <property type="match status" value="1"/>
</dbReference>
<evidence type="ECO:0000256" key="7">
    <source>
        <dbReference type="SAM" id="Phobius"/>
    </source>
</evidence>
<dbReference type="InterPro" id="IPR020846">
    <property type="entry name" value="MFS_dom"/>
</dbReference>
<feature type="transmembrane region" description="Helical" evidence="7">
    <location>
        <begin position="72"/>
        <end position="90"/>
    </location>
</feature>
<feature type="transmembrane region" description="Helical" evidence="7">
    <location>
        <begin position="378"/>
        <end position="396"/>
    </location>
</feature>
<dbReference type="PANTHER" id="PTHR23514">
    <property type="entry name" value="BYPASS OF STOP CODON PROTEIN 6"/>
    <property type="match status" value="1"/>
</dbReference>
<feature type="transmembrane region" description="Helical" evidence="7">
    <location>
        <begin position="130"/>
        <end position="151"/>
    </location>
</feature>
<comment type="caution">
    <text evidence="9">The sequence shown here is derived from an EMBL/GenBank/DDBJ whole genome shotgun (WGS) entry which is preliminary data.</text>
</comment>
<evidence type="ECO:0000313" key="10">
    <source>
        <dbReference type="Proteomes" id="UP000559987"/>
    </source>
</evidence>
<dbReference type="InterPro" id="IPR011701">
    <property type="entry name" value="MFS"/>
</dbReference>
<accession>A0A839UGG5</accession>
<dbReference type="GO" id="GO:0012505">
    <property type="term" value="C:endomembrane system"/>
    <property type="evidence" value="ECO:0007669"/>
    <property type="project" value="UniProtKB-SubCell"/>
</dbReference>
<evidence type="ECO:0000256" key="4">
    <source>
        <dbReference type="ARBA" id="ARBA00022692"/>
    </source>
</evidence>
<evidence type="ECO:0000256" key="5">
    <source>
        <dbReference type="ARBA" id="ARBA00022989"/>
    </source>
</evidence>
<comment type="similarity">
    <text evidence="2">Belongs to the major facilitator superfamily.</text>
</comment>
<gene>
    <name evidence="9" type="ORF">FHS30_000158</name>
</gene>
<keyword evidence="3" id="KW-0813">Transport</keyword>
<keyword evidence="10" id="KW-1185">Reference proteome</keyword>
<feature type="transmembrane region" description="Helical" evidence="7">
    <location>
        <begin position="7"/>
        <end position="27"/>
    </location>
</feature>
<dbReference type="InterPro" id="IPR051788">
    <property type="entry name" value="MFS_Transporter"/>
</dbReference>
<feature type="transmembrane region" description="Helical" evidence="7">
    <location>
        <begin position="244"/>
        <end position="265"/>
    </location>
</feature>